<sequence length="405" mass="44764">MDEPTSNALYIADLLSRHLKGTLTAGESAQLHAWIAGSEQRRQLWEDINDAKIQQVAVKLIAQYNENEALERFLSTHARKEQPVVSKGIYLLHRWRWIAAAVAIIFAAGTGYWFLSQKPYSTGITQHASMSDIAPGKNGAILKLADGSNITLDSLANGVVATQNGARIVLDDGALVYGPGGNENKEIAYNIITTPNGRQFRASLPDGTQVWLNAASSIRYPTVFNGKYRNVEVTGEVYFEVAPDAGMPFQVTAMNNVRIEVLGTHFNVNAYENEESQHTTLLQGAIKVMSLNEQASARYKKGIILRPGQQLQLSETPVVINDADIDKIMAWKNGLFDFDGMDVKYTMKQIARWYDVEIIYKGDIPDIKFYGKISRNISLAGLIKGLNGAGVHLHIEDGKRLVVTK</sequence>
<evidence type="ECO:0000259" key="2">
    <source>
        <dbReference type="Pfam" id="PF04773"/>
    </source>
</evidence>
<dbReference type="RefSeq" id="WP_211976990.1">
    <property type="nucleotide sequence ID" value="NZ_CBFHAM010000012.1"/>
</dbReference>
<dbReference type="PANTHER" id="PTHR30273:SF2">
    <property type="entry name" value="PROTEIN FECR"/>
    <property type="match status" value="1"/>
</dbReference>
<dbReference type="Pfam" id="PF04773">
    <property type="entry name" value="FecR"/>
    <property type="match status" value="1"/>
</dbReference>
<evidence type="ECO:0000313" key="5">
    <source>
        <dbReference type="Proteomes" id="UP000676386"/>
    </source>
</evidence>
<reference evidence="4 5" key="1">
    <citation type="submission" date="2021-04" db="EMBL/GenBank/DDBJ databases">
        <title>Chitinophaga sp. nov., isolated from the rhizosphere soil.</title>
        <authorList>
            <person name="He S."/>
        </authorList>
    </citation>
    <scope>NUCLEOTIDE SEQUENCE [LARGE SCALE GENOMIC DNA]</scope>
    <source>
        <strain evidence="4 5">2R12</strain>
    </source>
</reference>
<accession>A0ABS5J9G0</accession>
<keyword evidence="5" id="KW-1185">Reference proteome</keyword>
<dbReference type="Gene3D" id="3.55.50.30">
    <property type="match status" value="1"/>
</dbReference>
<dbReference type="Proteomes" id="UP000676386">
    <property type="component" value="Unassembled WGS sequence"/>
</dbReference>
<protein>
    <submittedName>
        <fullName evidence="4">FecR domain-containing protein</fullName>
    </submittedName>
</protein>
<dbReference type="Pfam" id="PF16344">
    <property type="entry name" value="FecR_C"/>
    <property type="match status" value="1"/>
</dbReference>
<feature type="domain" description="Protein FecR C-terminal" evidence="3">
    <location>
        <begin position="336"/>
        <end position="397"/>
    </location>
</feature>
<comment type="caution">
    <text evidence="4">The sequence shown here is derived from an EMBL/GenBank/DDBJ whole genome shotgun (WGS) entry which is preliminary data.</text>
</comment>
<dbReference type="InterPro" id="IPR032508">
    <property type="entry name" value="FecR_C"/>
</dbReference>
<name>A0ABS5J9G0_9BACT</name>
<dbReference type="InterPro" id="IPR006860">
    <property type="entry name" value="FecR"/>
</dbReference>
<dbReference type="EMBL" id="JAGTXB010000025">
    <property type="protein sequence ID" value="MBS0031829.1"/>
    <property type="molecule type" value="Genomic_DNA"/>
</dbReference>
<feature type="transmembrane region" description="Helical" evidence="1">
    <location>
        <begin position="97"/>
        <end position="115"/>
    </location>
</feature>
<evidence type="ECO:0000256" key="1">
    <source>
        <dbReference type="SAM" id="Phobius"/>
    </source>
</evidence>
<keyword evidence="1" id="KW-1133">Transmembrane helix</keyword>
<dbReference type="Gene3D" id="2.60.120.1440">
    <property type="match status" value="1"/>
</dbReference>
<feature type="domain" description="FecR protein" evidence="2">
    <location>
        <begin position="192"/>
        <end position="286"/>
    </location>
</feature>
<organism evidence="4 5">
    <name type="scientific">Chitinophaga hostae</name>
    <dbReference type="NCBI Taxonomy" id="2831022"/>
    <lineage>
        <taxon>Bacteria</taxon>
        <taxon>Pseudomonadati</taxon>
        <taxon>Bacteroidota</taxon>
        <taxon>Chitinophagia</taxon>
        <taxon>Chitinophagales</taxon>
        <taxon>Chitinophagaceae</taxon>
        <taxon>Chitinophaga</taxon>
    </lineage>
</organism>
<dbReference type="InterPro" id="IPR012373">
    <property type="entry name" value="Ferrdict_sens_TM"/>
</dbReference>
<keyword evidence="1" id="KW-0472">Membrane</keyword>
<evidence type="ECO:0000259" key="3">
    <source>
        <dbReference type="Pfam" id="PF16344"/>
    </source>
</evidence>
<evidence type="ECO:0000313" key="4">
    <source>
        <dbReference type="EMBL" id="MBS0031829.1"/>
    </source>
</evidence>
<gene>
    <name evidence="4" type="ORF">KE626_31140</name>
</gene>
<keyword evidence="1" id="KW-0812">Transmembrane</keyword>
<dbReference type="PANTHER" id="PTHR30273">
    <property type="entry name" value="PERIPLASMIC SIGNAL SENSOR AND SIGMA FACTOR ACTIVATOR FECR-RELATED"/>
    <property type="match status" value="1"/>
</dbReference>
<proteinExistence type="predicted"/>